<reference evidence="2" key="1">
    <citation type="journal article" date="2019" name="BMC Genomics">
        <title>A new reference genome for Sorghum bicolor reveals high levels of sequence similarity between sweet and grain genotypes: implications for the genetics of sugar metabolism.</title>
        <authorList>
            <person name="Cooper E.A."/>
            <person name="Brenton Z.W."/>
            <person name="Flinn B.S."/>
            <person name="Jenkins J."/>
            <person name="Shu S."/>
            <person name="Flowers D."/>
            <person name="Luo F."/>
            <person name="Wang Y."/>
            <person name="Xia P."/>
            <person name="Barry K."/>
            <person name="Daum C."/>
            <person name="Lipzen A."/>
            <person name="Yoshinaga Y."/>
            <person name="Schmutz J."/>
            <person name="Saski C."/>
            <person name="Vermerris W."/>
            <person name="Kresovich S."/>
        </authorList>
    </citation>
    <scope>NUCLEOTIDE SEQUENCE</scope>
</reference>
<evidence type="ECO:0000313" key="3">
    <source>
        <dbReference type="Proteomes" id="UP000807115"/>
    </source>
</evidence>
<dbReference type="KEGG" id="sbi:8067703"/>
<organism evidence="2 3">
    <name type="scientific">Sorghum bicolor</name>
    <name type="common">Sorghum</name>
    <name type="synonym">Sorghum vulgare</name>
    <dbReference type="NCBI Taxonomy" id="4558"/>
    <lineage>
        <taxon>Eukaryota</taxon>
        <taxon>Viridiplantae</taxon>
        <taxon>Streptophyta</taxon>
        <taxon>Embryophyta</taxon>
        <taxon>Tracheophyta</taxon>
        <taxon>Spermatophyta</taxon>
        <taxon>Magnoliopsida</taxon>
        <taxon>Liliopsida</taxon>
        <taxon>Poales</taxon>
        <taxon>Poaceae</taxon>
        <taxon>PACMAD clade</taxon>
        <taxon>Panicoideae</taxon>
        <taxon>Andropogonodae</taxon>
        <taxon>Andropogoneae</taxon>
        <taxon>Sorghinae</taxon>
        <taxon>Sorghum</taxon>
    </lineage>
</organism>
<reference evidence="2" key="2">
    <citation type="submission" date="2020-10" db="EMBL/GenBank/DDBJ databases">
        <authorList>
            <person name="Cooper E.A."/>
            <person name="Brenton Z.W."/>
            <person name="Flinn B.S."/>
            <person name="Jenkins J."/>
            <person name="Shu S."/>
            <person name="Flowers D."/>
            <person name="Luo F."/>
            <person name="Wang Y."/>
            <person name="Xia P."/>
            <person name="Barry K."/>
            <person name="Daum C."/>
            <person name="Lipzen A."/>
            <person name="Yoshinaga Y."/>
            <person name="Schmutz J."/>
            <person name="Saski C."/>
            <person name="Vermerris W."/>
            <person name="Kresovich S."/>
        </authorList>
    </citation>
    <scope>NUCLEOTIDE SEQUENCE</scope>
</reference>
<protein>
    <recommendedName>
        <fullName evidence="4">CUE domain-containing protein</fullName>
    </recommendedName>
</protein>
<evidence type="ECO:0000256" key="1">
    <source>
        <dbReference type="SAM" id="Coils"/>
    </source>
</evidence>
<comment type="caution">
    <text evidence="2">The sequence shown here is derived from an EMBL/GenBank/DDBJ whole genome shotgun (WGS) entry which is preliminary data.</text>
</comment>
<dbReference type="Proteomes" id="UP000807115">
    <property type="component" value="Chromosome 10"/>
</dbReference>
<keyword evidence="1" id="KW-0175">Coiled coil</keyword>
<dbReference type="PANTHER" id="PTHR31245">
    <property type="entry name" value="UBIQUITIN SYSTEM COMPONENT CUE PROTEIN"/>
    <property type="match status" value="1"/>
</dbReference>
<proteinExistence type="predicted"/>
<gene>
    <name evidence="2" type="ORF">BDA96_10G265500</name>
</gene>
<dbReference type="OrthoDB" id="440455at2759"/>
<dbReference type="AlphaFoldDB" id="A0A921U277"/>
<evidence type="ECO:0000313" key="2">
    <source>
        <dbReference type="EMBL" id="KAG0515290.1"/>
    </source>
</evidence>
<dbReference type="OMA" id="TNGSEWA"/>
<sequence length="273" mass="30577">MAATAVAASRKKRGTAAAFLDDPFSFPAADLPLLQTKRGRCSSSIVAADLGLSFPLEFDPVEALHLIFPGEDPQVLQNYLQASGNVLDAAIRAYKDYLAERNTESASAINHVPSDNEEGDSILSESDVDLTVETIPTNCSGWAELIVKEMSSASDLTDAKNRAFKILNLLEKSAARSSPDEKSKLNKEHKIVKQMLGFLLHQNGVLKRAFLIQHNRLKEYQEMVQERSQFNQILEKYQKQIKALEEKNNALSFHLQNANQCRNTYWHRNPDVF</sequence>
<feature type="coiled-coil region" evidence="1">
    <location>
        <begin position="220"/>
        <end position="254"/>
    </location>
</feature>
<dbReference type="PANTHER" id="PTHR31245:SF2">
    <property type="entry name" value="OS06G0642650 PROTEIN"/>
    <property type="match status" value="1"/>
</dbReference>
<evidence type="ECO:0008006" key="4">
    <source>
        <dbReference type="Google" id="ProtNLM"/>
    </source>
</evidence>
<name>A0A921U277_SORBI</name>
<accession>A0A921U277</accession>
<dbReference type="Gramene" id="EER88702">
    <property type="protein sequence ID" value="EER88702"/>
    <property type="gene ID" value="SORBI_3010G204100"/>
</dbReference>
<dbReference type="CDD" id="cd14279">
    <property type="entry name" value="CUE"/>
    <property type="match status" value="1"/>
</dbReference>
<dbReference type="EMBL" id="CM027689">
    <property type="protein sequence ID" value="KAG0515290.1"/>
    <property type="molecule type" value="Genomic_DNA"/>
</dbReference>